<organism evidence="13 14">
    <name type="scientific">Amycolatopsis echigonensis</name>
    <dbReference type="NCBI Taxonomy" id="2576905"/>
    <lineage>
        <taxon>Bacteria</taxon>
        <taxon>Bacillati</taxon>
        <taxon>Actinomycetota</taxon>
        <taxon>Actinomycetes</taxon>
        <taxon>Pseudonocardiales</taxon>
        <taxon>Pseudonocardiaceae</taxon>
        <taxon>Amycolatopsis</taxon>
    </lineage>
</organism>
<gene>
    <name evidence="13" type="ORF">H5411_24860</name>
</gene>
<dbReference type="Pfam" id="PF00108">
    <property type="entry name" value="Thiolase_N"/>
    <property type="match status" value="1"/>
</dbReference>
<dbReference type="NCBIfam" id="NF005890">
    <property type="entry name" value="PRK07851.1"/>
    <property type="match status" value="1"/>
</dbReference>
<proteinExistence type="inferred from homology"/>
<dbReference type="NCBIfam" id="TIGR01930">
    <property type="entry name" value="AcCoA-C-Actrans"/>
    <property type="match status" value="1"/>
</dbReference>
<keyword evidence="6" id="KW-0443">Lipid metabolism</keyword>
<protein>
    <submittedName>
        <fullName evidence="13">Acetyl-CoA C-acetyltransferase</fullName>
        <ecNumber evidence="13">2.3.1.9</ecNumber>
    </submittedName>
</protein>
<evidence type="ECO:0000256" key="1">
    <source>
        <dbReference type="ARBA" id="ARBA00004275"/>
    </source>
</evidence>
<sequence>MPDTVVAAAARTPIGRAYKGSLIDVRPDDLLLQLVRGMFETVSRVDPSDLDEVLLGCSLAAGEQGGNLARVLAVLLGADAVPGCTVNRYCASSMQTTRMADQAIRAGDGHVYLSLGLESVSRVRQPGPDPLESERHPAFTPAADEGAWSDPRERGALPDVFVSMGQTAENVADLCGVTRQEMDEFALRSQQLTAERTRQGFWDAEIQAVVRPDGSVVGADDSPRPGTTMDALSALKPAFRPDGRVTAGNSCPLNDGAAALLLMSDVRARELGVRPLARVVSTACSALSPEIMGLGTVEAARRAMHAAGLSAEEIDLVEINEAFAAQAVPTYRQLGFPLEKVNVNGGAIALGHPFGMSGTRISGTLLNSLRTHGGRFGLQTMCVAGGQGMAMVVENLS</sequence>
<evidence type="ECO:0000259" key="11">
    <source>
        <dbReference type="Pfam" id="PF00108"/>
    </source>
</evidence>
<evidence type="ECO:0000259" key="12">
    <source>
        <dbReference type="Pfam" id="PF02803"/>
    </source>
</evidence>
<dbReference type="Proteomes" id="UP000550260">
    <property type="component" value="Unassembled WGS sequence"/>
</dbReference>
<dbReference type="PROSITE" id="PS00737">
    <property type="entry name" value="THIOLASE_2"/>
    <property type="match status" value="1"/>
</dbReference>
<name>A0A8E1W1X4_9PSEU</name>
<dbReference type="CDD" id="cd00751">
    <property type="entry name" value="thiolase"/>
    <property type="match status" value="1"/>
</dbReference>
<dbReference type="AlphaFoldDB" id="A0A8E1W1X4"/>
<evidence type="ECO:0000256" key="3">
    <source>
        <dbReference type="ARBA" id="ARBA00022679"/>
    </source>
</evidence>
<dbReference type="InterPro" id="IPR050215">
    <property type="entry name" value="Thiolase-like_sf_Thiolase"/>
</dbReference>
<keyword evidence="5" id="KW-0809">Transit peptide</keyword>
<keyword evidence="4" id="KW-0276">Fatty acid metabolism</keyword>
<accession>A0A8E1W1X4</accession>
<evidence type="ECO:0000256" key="10">
    <source>
        <dbReference type="RuleBase" id="RU003557"/>
    </source>
</evidence>
<evidence type="ECO:0000256" key="4">
    <source>
        <dbReference type="ARBA" id="ARBA00022832"/>
    </source>
</evidence>
<evidence type="ECO:0000256" key="8">
    <source>
        <dbReference type="ARBA" id="ARBA00023315"/>
    </source>
</evidence>
<feature type="domain" description="Thiolase N-terminal" evidence="11">
    <location>
        <begin position="5"/>
        <end position="264"/>
    </location>
</feature>
<dbReference type="GO" id="GO:0006635">
    <property type="term" value="P:fatty acid beta-oxidation"/>
    <property type="evidence" value="ECO:0007669"/>
    <property type="project" value="TreeGrafter"/>
</dbReference>
<keyword evidence="3 10" id="KW-0808">Transferase</keyword>
<dbReference type="RefSeq" id="WP_183125189.1">
    <property type="nucleotide sequence ID" value="NZ_JACJHR010000037.1"/>
</dbReference>
<feature type="active site" description="Proton acceptor" evidence="9">
    <location>
        <position position="382"/>
    </location>
</feature>
<comment type="subcellular location">
    <subcellularLocation>
        <location evidence="1">Peroxisome</location>
    </subcellularLocation>
</comment>
<dbReference type="PANTHER" id="PTHR43853:SF8">
    <property type="entry name" value="3-KETOACYL-COA THIOLASE, PEROXISOMAL"/>
    <property type="match status" value="1"/>
</dbReference>
<dbReference type="GO" id="GO:0005737">
    <property type="term" value="C:cytoplasm"/>
    <property type="evidence" value="ECO:0007669"/>
    <property type="project" value="UniProtKB-ARBA"/>
</dbReference>
<evidence type="ECO:0000256" key="5">
    <source>
        <dbReference type="ARBA" id="ARBA00022946"/>
    </source>
</evidence>
<dbReference type="GO" id="GO:0003985">
    <property type="term" value="F:acetyl-CoA C-acetyltransferase activity"/>
    <property type="evidence" value="ECO:0007669"/>
    <property type="project" value="UniProtKB-EC"/>
</dbReference>
<dbReference type="InterPro" id="IPR016039">
    <property type="entry name" value="Thiolase-like"/>
</dbReference>
<dbReference type="InterPro" id="IPR002155">
    <property type="entry name" value="Thiolase"/>
</dbReference>
<dbReference type="Gene3D" id="3.40.47.10">
    <property type="match status" value="1"/>
</dbReference>
<evidence type="ECO:0000313" key="13">
    <source>
        <dbReference type="EMBL" id="MBB2502356.1"/>
    </source>
</evidence>
<evidence type="ECO:0000313" key="14">
    <source>
        <dbReference type="Proteomes" id="UP000550260"/>
    </source>
</evidence>
<reference evidence="13 14" key="1">
    <citation type="submission" date="2020-08" db="EMBL/GenBank/DDBJ databases">
        <title>Amycolatopsis echigonensis JCM 21831.</title>
        <authorList>
            <person name="Tedsree N."/>
            <person name="Kuncharoen N."/>
            <person name="Likhitwitayawuid K."/>
            <person name="Tanasupawat S."/>
        </authorList>
    </citation>
    <scope>NUCLEOTIDE SEQUENCE [LARGE SCALE GENOMIC DNA]</scope>
    <source>
        <strain evidence="13 14">JCM 21831</strain>
    </source>
</reference>
<dbReference type="InterPro" id="IPR020617">
    <property type="entry name" value="Thiolase_C"/>
</dbReference>
<evidence type="ECO:0000256" key="7">
    <source>
        <dbReference type="ARBA" id="ARBA00023140"/>
    </source>
</evidence>
<dbReference type="PIRSF" id="PIRSF000429">
    <property type="entry name" value="Ac-CoA_Ac_transf"/>
    <property type="match status" value="1"/>
</dbReference>
<dbReference type="EC" id="2.3.1.9" evidence="13"/>
<dbReference type="SUPFAM" id="SSF53901">
    <property type="entry name" value="Thiolase-like"/>
    <property type="match status" value="2"/>
</dbReference>
<dbReference type="InterPro" id="IPR020613">
    <property type="entry name" value="Thiolase_CS"/>
</dbReference>
<keyword evidence="7" id="KW-0576">Peroxisome</keyword>
<evidence type="ECO:0000256" key="2">
    <source>
        <dbReference type="ARBA" id="ARBA00010982"/>
    </source>
</evidence>
<feature type="active site" description="Proton acceptor" evidence="9">
    <location>
        <position position="352"/>
    </location>
</feature>
<evidence type="ECO:0000256" key="6">
    <source>
        <dbReference type="ARBA" id="ARBA00023098"/>
    </source>
</evidence>
<dbReference type="Pfam" id="PF02803">
    <property type="entry name" value="Thiolase_C"/>
    <property type="match status" value="1"/>
</dbReference>
<comment type="caution">
    <text evidence="13">The sequence shown here is derived from an EMBL/GenBank/DDBJ whole genome shotgun (WGS) entry which is preliminary data.</text>
</comment>
<dbReference type="GO" id="GO:0010124">
    <property type="term" value="P:phenylacetate catabolic process"/>
    <property type="evidence" value="ECO:0007669"/>
    <property type="project" value="TreeGrafter"/>
</dbReference>
<comment type="similarity">
    <text evidence="2 10">Belongs to the thiolase-like superfamily. Thiolase family.</text>
</comment>
<evidence type="ECO:0000256" key="9">
    <source>
        <dbReference type="PIRSR" id="PIRSR000429-1"/>
    </source>
</evidence>
<keyword evidence="8 10" id="KW-0012">Acyltransferase</keyword>
<feature type="domain" description="Thiolase C-terminal" evidence="12">
    <location>
        <begin position="274"/>
        <end position="394"/>
    </location>
</feature>
<dbReference type="PANTHER" id="PTHR43853">
    <property type="entry name" value="3-KETOACYL-COA THIOLASE, PEROXISOMAL"/>
    <property type="match status" value="1"/>
</dbReference>
<feature type="active site" description="Acyl-thioester intermediate" evidence="9">
    <location>
        <position position="90"/>
    </location>
</feature>
<dbReference type="InterPro" id="IPR020616">
    <property type="entry name" value="Thiolase_N"/>
</dbReference>
<dbReference type="FunFam" id="3.40.47.10:FF:000013">
    <property type="entry name" value="Acetyl-CoA acetyltransferase"/>
    <property type="match status" value="1"/>
</dbReference>
<dbReference type="EMBL" id="JACJHR010000037">
    <property type="protein sequence ID" value="MBB2502356.1"/>
    <property type="molecule type" value="Genomic_DNA"/>
</dbReference>